<protein>
    <submittedName>
        <fullName evidence="1">Uncharacterized protein</fullName>
    </submittedName>
</protein>
<name>A0A8A1LJ33_AJEC8</name>
<gene>
    <name evidence="1" type="ORF">I7I53_00754</name>
</gene>
<sequence length="81" mass="9300">MGSKRPPKPCLKGFTEELRGIELLYVSRASECPKSKCNMPQRMSYRGLSYGVFQFVESLCPEYTFLDSSHPLKIPWKVVLI</sequence>
<dbReference type="AlphaFoldDB" id="A0A8A1LJ33"/>
<dbReference type="EMBL" id="CP069104">
    <property type="protein sequence ID" value="QSS53480.1"/>
    <property type="molecule type" value="Genomic_DNA"/>
</dbReference>
<dbReference type="VEuPathDB" id="FungiDB:I7I53_00754"/>
<accession>A0A8A1LJ33</accession>
<evidence type="ECO:0000313" key="1">
    <source>
        <dbReference type="EMBL" id="QSS53480.1"/>
    </source>
</evidence>
<organism evidence="1 2">
    <name type="scientific">Ajellomyces capsulatus (strain H88)</name>
    <name type="common">Darling's disease fungus</name>
    <name type="synonym">Histoplasma capsulatum</name>
    <dbReference type="NCBI Taxonomy" id="544711"/>
    <lineage>
        <taxon>Eukaryota</taxon>
        <taxon>Fungi</taxon>
        <taxon>Dikarya</taxon>
        <taxon>Ascomycota</taxon>
        <taxon>Pezizomycotina</taxon>
        <taxon>Eurotiomycetes</taxon>
        <taxon>Eurotiomycetidae</taxon>
        <taxon>Onygenales</taxon>
        <taxon>Ajellomycetaceae</taxon>
        <taxon>Histoplasma</taxon>
    </lineage>
</organism>
<proteinExistence type="predicted"/>
<dbReference type="Proteomes" id="UP000663419">
    <property type="component" value="Chromosome 3"/>
</dbReference>
<reference evidence="1" key="1">
    <citation type="submission" date="2021-01" db="EMBL/GenBank/DDBJ databases">
        <title>Chromosome-level genome assembly of a human fungal pathogen reveals clustering of transcriptionally co-regulated genes.</title>
        <authorList>
            <person name="Voorhies M."/>
            <person name="Cohen S."/>
            <person name="Shea T.P."/>
            <person name="Petrus S."/>
            <person name="Munoz J.F."/>
            <person name="Poplawski S."/>
            <person name="Goldman W.E."/>
            <person name="Michael T."/>
            <person name="Cuomo C.A."/>
            <person name="Sil A."/>
            <person name="Beyhan S."/>
        </authorList>
    </citation>
    <scope>NUCLEOTIDE SEQUENCE</scope>
    <source>
        <strain evidence="1">H88</strain>
    </source>
</reference>
<evidence type="ECO:0000313" key="2">
    <source>
        <dbReference type="Proteomes" id="UP000663419"/>
    </source>
</evidence>